<keyword evidence="2" id="KW-1185">Reference proteome</keyword>
<dbReference type="Proteomes" id="UP000054107">
    <property type="component" value="Unassembled WGS sequence"/>
</dbReference>
<dbReference type="AlphaFoldDB" id="A0A0B7NJ88"/>
<protein>
    <submittedName>
        <fullName evidence="1">Uncharacterized protein</fullName>
    </submittedName>
</protein>
<accession>A0A0B7NJ88</accession>
<dbReference type="STRING" id="35722.A0A0B7NJ88"/>
<name>A0A0B7NJ88_9FUNG</name>
<proteinExistence type="predicted"/>
<dbReference type="GO" id="GO:0005634">
    <property type="term" value="C:nucleus"/>
    <property type="evidence" value="ECO:0007669"/>
    <property type="project" value="TreeGrafter"/>
</dbReference>
<dbReference type="GO" id="GO:0005737">
    <property type="term" value="C:cytoplasm"/>
    <property type="evidence" value="ECO:0007669"/>
    <property type="project" value="TreeGrafter"/>
</dbReference>
<evidence type="ECO:0000313" key="1">
    <source>
        <dbReference type="EMBL" id="CEP15579.1"/>
    </source>
</evidence>
<dbReference type="InterPro" id="IPR018810">
    <property type="entry name" value="UPF0662"/>
</dbReference>
<dbReference type="OrthoDB" id="2011986at2759"/>
<organism evidence="1 2">
    <name type="scientific">Parasitella parasitica</name>
    <dbReference type="NCBI Taxonomy" id="35722"/>
    <lineage>
        <taxon>Eukaryota</taxon>
        <taxon>Fungi</taxon>
        <taxon>Fungi incertae sedis</taxon>
        <taxon>Mucoromycota</taxon>
        <taxon>Mucoromycotina</taxon>
        <taxon>Mucoromycetes</taxon>
        <taxon>Mucorales</taxon>
        <taxon>Mucorineae</taxon>
        <taxon>Mucoraceae</taxon>
        <taxon>Parasitella</taxon>
    </lineage>
</organism>
<gene>
    <name evidence="1" type="primary">PARPA_09814.1 scaffold 39042</name>
</gene>
<dbReference type="PANTHER" id="PTHR28086">
    <property type="entry name" value="UPF0662 PROTEIN YPL260W"/>
    <property type="match status" value="1"/>
</dbReference>
<reference evidence="1 2" key="1">
    <citation type="submission" date="2014-09" db="EMBL/GenBank/DDBJ databases">
        <authorList>
            <person name="Ellenberger Sabrina"/>
        </authorList>
    </citation>
    <scope>NUCLEOTIDE SEQUENCE [LARGE SCALE GENOMIC DNA]</scope>
    <source>
        <strain evidence="1 2">CBS 412.66</strain>
    </source>
</reference>
<evidence type="ECO:0000313" key="2">
    <source>
        <dbReference type="Proteomes" id="UP000054107"/>
    </source>
</evidence>
<dbReference type="EMBL" id="LN732581">
    <property type="protein sequence ID" value="CEP15579.1"/>
    <property type="molecule type" value="Genomic_DNA"/>
</dbReference>
<dbReference type="Pfam" id="PF10303">
    <property type="entry name" value="DUF2408"/>
    <property type="match status" value="2"/>
</dbReference>
<dbReference type="PANTHER" id="PTHR28086:SF1">
    <property type="entry name" value="CU(2+) SUPPRESSING AND BLEOMYCIN SENSITIVE PROTEIN 1"/>
    <property type="match status" value="1"/>
</dbReference>
<sequence length="504" mass="57794">MSHNRAVFSSVGHGRYITLTAALKLPFIHFPLEIKLIREMPHKVPVEELPSLDRLIAIRARLSAAKRNRSSYLKMEDIMPLRLETEAEMKVLSDIRGGKLLDKDRELNRTDDVLDEVLQMLSLCFLSLGKKRESPAVYSQVVAIKHIFDRLGEFGVYEEEYLKPYKVKLDEINKILYVDDKSHALPDSVMQVLKYKYMQCSLIYDSLIDTIHEVAPELIPIRDKMLRIRRHLASICCRSDYSPSDIKPLQEKIRAIDNMRVNGNFLGEDGISVPAGQAVLVGLLEQLFFWSHDLIIACSDEFSPNLQSIRERLLEIKSQLDRLELTHKWTLRQTDLFTYQHQLHDIVKMKYSDDNEEEAGDPTLLGKFLNEDGKTAPEGQTILEFLLNKCYRMIFVLLSESVPVSEALTPVYNQLTTMRQCLLAVKKTGAPCSAEELYPYQMKLTSIDNLRKDGKFYDDRGHIPEGIWKKSGKICGDIHFAMFCRSSFMRGYFGGVLSSADIFA</sequence>